<accession>A0A2V5ISW7</accession>
<dbReference type="Gene3D" id="3.40.50.2300">
    <property type="match status" value="1"/>
</dbReference>
<feature type="domain" description="Response regulatory" evidence="7">
    <location>
        <begin position="16"/>
        <end position="132"/>
    </location>
</feature>
<dbReference type="GO" id="GO:0006355">
    <property type="term" value="P:regulation of DNA-templated transcription"/>
    <property type="evidence" value="ECO:0007669"/>
    <property type="project" value="InterPro"/>
</dbReference>
<dbReference type="CDD" id="cd06170">
    <property type="entry name" value="LuxR_C_like"/>
    <property type="match status" value="1"/>
</dbReference>
<keyword evidence="4" id="KW-0804">Transcription</keyword>
<dbReference type="SUPFAM" id="SSF52172">
    <property type="entry name" value="CheY-like"/>
    <property type="match status" value="1"/>
</dbReference>
<dbReference type="InterPro" id="IPR058245">
    <property type="entry name" value="NreC/VraR/RcsB-like_REC"/>
</dbReference>
<dbReference type="PANTHER" id="PTHR43214:SF24">
    <property type="entry name" value="TRANSCRIPTIONAL REGULATORY PROTEIN NARL-RELATED"/>
    <property type="match status" value="1"/>
</dbReference>
<evidence type="ECO:0000256" key="1">
    <source>
        <dbReference type="ARBA" id="ARBA00022553"/>
    </source>
</evidence>
<dbReference type="InterPro" id="IPR039420">
    <property type="entry name" value="WalR-like"/>
</dbReference>
<evidence type="ECO:0000313" key="9">
    <source>
        <dbReference type="Proteomes" id="UP000247980"/>
    </source>
</evidence>
<keyword evidence="9" id="KW-1185">Reference proteome</keyword>
<evidence type="ECO:0000256" key="4">
    <source>
        <dbReference type="ARBA" id="ARBA00023163"/>
    </source>
</evidence>
<dbReference type="AlphaFoldDB" id="A0A2V5ISW7"/>
<dbReference type="InterPro" id="IPR001789">
    <property type="entry name" value="Sig_transdc_resp-reg_receiver"/>
</dbReference>
<dbReference type="SMART" id="SM00448">
    <property type="entry name" value="REC"/>
    <property type="match status" value="1"/>
</dbReference>
<feature type="modified residue" description="4-aspartylphosphate" evidence="5">
    <location>
        <position position="67"/>
    </location>
</feature>
<dbReference type="SUPFAM" id="SSF46894">
    <property type="entry name" value="C-terminal effector domain of the bipartite response regulators"/>
    <property type="match status" value="1"/>
</dbReference>
<organism evidence="8 9">
    <name type="scientific">Arthrobacter psychrolactophilus</name>
    <dbReference type="NCBI Taxonomy" id="92442"/>
    <lineage>
        <taxon>Bacteria</taxon>
        <taxon>Bacillati</taxon>
        <taxon>Actinomycetota</taxon>
        <taxon>Actinomycetes</taxon>
        <taxon>Micrococcales</taxon>
        <taxon>Micrococcaceae</taxon>
        <taxon>Arthrobacter</taxon>
    </lineage>
</organism>
<gene>
    <name evidence="8" type="ORF">CVS30_02740</name>
</gene>
<evidence type="ECO:0000259" key="7">
    <source>
        <dbReference type="PROSITE" id="PS50110"/>
    </source>
</evidence>
<protein>
    <submittedName>
        <fullName evidence="8">DNA-binding response regulator</fullName>
    </submittedName>
</protein>
<dbReference type="GO" id="GO:0000160">
    <property type="term" value="P:phosphorelay signal transduction system"/>
    <property type="evidence" value="ECO:0007669"/>
    <property type="project" value="InterPro"/>
</dbReference>
<evidence type="ECO:0000256" key="3">
    <source>
        <dbReference type="ARBA" id="ARBA00023125"/>
    </source>
</evidence>
<evidence type="ECO:0000256" key="5">
    <source>
        <dbReference type="PROSITE-ProRule" id="PRU00169"/>
    </source>
</evidence>
<keyword evidence="1 5" id="KW-0597">Phosphoprotein</keyword>
<dbReference type="InterPro" id="IPR011006">
    <property type="entry name" value="CheY-like_superfamily"/>
</dbReference>
<dbReference type="PANTHER" id="PTHR43214">
    <property type="entry name" value="TWO-COMPONENT RESPONSE REGULATOR"/>
    <property type="match status" value="1"/>
</dbReference>
<feature type="domain" description="HTH luxR-type" evidence="6">
    <location>
        <begin position="162"/>
        <end position="227"/>
    </location>
</feature>
<dbReference type="RefSeq" id="WP_110483789.1">
    <property type="nucleotide sequence ID" value="NZ_QJVC01000002.1"/>
</dbReference>
<evidence type="ECO:0000259" key="6">
    <source>
        <dbReference type="PROSITE" id="PS50043"/>
    </source>
</evidence>
<dbReference type="Pfam" id="PF00072">
    <property type="entry name" value="Response_reg"/>
    <property type="match status" value="1"/>
</dbReference>
<dbReference type="PRINTS" id="PR00038">
    <property type="entry name" value="HTHLUXR"/>
</dbReference>
<keyword evidence="2" id="KW-0805">Transcription regulation</keyword>
<sequence length="228" mass="24561">MTTPITAPAPAPALIRVIVADDEQLVRAALVKMVNSREDMTVVAEAGNGPQAVRCAQTQRADVVLMDVRMPGGDGIDATSQLRALPTPPQVLVLTTFDLDDYVFAALEAGASGFLLKDTDPERLFHAIRMVAAGEGMLAPTVTRRLIERTRQRAAASKANTAVARLELLTTREAEVLDALAQGMSNEAIALTLFLSEATVKTHVSRILAKLELENRVQAALLFRDARH</sequence>
<dbReference type="PROSITE" id="PS50110">
    <property type="entry name" value="RESPONSE_REGULATORY"/>
    <property type="match status" value="1"/>
</dbReference>
<dbReference type="CDD" id="cd17535">
    <property type="entry name" value="REC_NarL-like"/>
    <property type="match status" value="1"/>
</dbReference>
<proteinExistence type="predicted"/>
<dbReference type="Pfam" id="PF00196">
    <property type="entry name" value="GerE"/>
    <property type="match status" value="1"/>
</dbReference>
<dbReference type="PROSITE" id="PS00622">
    <property type="entry name" value="HTH_LUXR_1"/>
    <property type="match status" value="1"/>
</dbReference>
<dbReference type="InterPro" id="IPR016032">
    <property type="entry name" value="Sig_transdc_resp-reg_C-effctor"/>
</dbReference>
<reference evidence="8 9" key="1">
    <citation type="submission" date="2018-05" db="EMBL/GenBank/DDBJ databases">
        <title>Genetic diversity of glacier-inhabiting Cryobacterium bacteria in China and description of Cryobacterium mengkeensis sp. nov. and Arthrobacter glacialis sp. nov.</title>
        <authorList>
            <person name="Liu Q."/>
            <person name="Xin Y.-H."/>
        </authorList>
    </citation>
    <scope>NUCLEOTIDE SEQUENCE [LARGE SCALE GENOMIC DNA]</scope>
    <source>
        <strain evidence="8 9">B7</strain>
    </source>
</reference>
<dbReference type="Proteomes" id="UP000247980">
    <property type="component" value="Unassembled WGS sequence"/>
</dbReference>
<dbReference type="GO" id="GO:0003677">
    <property type="term" value="F:DNA binding"/>
    <property type="evidence" value="ECO:0007669"/>
    <property type="project" value="UniProtKB-KW"/>
</dbReference>
<evidence type="ECO:0000256" key="2">
    <source>
        <dbReference type="ARBA" id="ARBA00023015"/>
    </source>
</evidence>
<dbReference type="SMART" id="SM00421">
    <property type="entry name" value="HTH_LUXR"/>
    <property type="match status" value="1"/>
</dbReference>
<comment type="caution">
    <text evidence="8">The sequence shown here is derived from an EMBL/GenBank/DDBJ whole genome shotgun (WGS) entry which is preliminary data.</text>
</comment>
<dbReference type="OrthoDB" id="9808843at2"/>
<name>A0A2V5ISW7_9MICC</name>
<keyword evidence="3 8" id="KW-0238">DNA-binding</keyword>
<dbReference type="PROSITE" id="PS50043">
    <property type="entry name" value="HTH_LUXR_2"/>
    <property type="match status" value="1"/>
</dbReference>
<dbReference type="InterPro" id="IPR000792">
    <property type="entry name" value="Tscrpt_reg_LuxR_C"/>
</dbReference>
<evidence type="ECO:0000313" key="8">
    <source>
        <dbReference type="EMBL" id="PYI39615.1"/>
    </source>
</evidence>
<dbReference type="EMBL" id="QJVC01000002">
    <property type="protein sequence ID" value="PYI39615.1"/>
    <property type="molecule type" value="Genomic_DNA"/>
</dbReference>